<proteinExistence type="inferred from homology"/>
<dbReference type="Gene3D" id="3.20.20.140">
    <property type="entry name" value="Metal-dependent hydrolases"/>
    <property type="match status" value="1"/>
</dbReference>
<feature type="domain" description="Amidohydrolase-related" evidence="6">
    <location>
        <begin position="55"/>
        <end position="398"/>
    </location>
</feature>
<dbReference type="GO" id="GO:0004151">
    <property type="term" value="F:dihydroorotase activity"/>
    <property type="evidence" value="ECO:0007669"/>
    <property type="project" value="UniProtKB-EC"/>
</dbReference>
<protein>
    <submittedName>
        <fullName evidence="7">Dihydroorotase</fullName>
        <ecNumber evidence="7">3.5.2.3</ecNumber>
    </submittedName>
</protein>
<dbReference type="PANTHER" id="PTHR43668">
    <property type="entry name" value="ALLANTOINASE"/>
    <property type="match status" value="1"/>
</dbReference>
<sequence length="444" mass="47924">MAALLFDLLLKGGTVLTPSGRQDVDVGISGGKVIAIGSLSSADATETMDCTGLHVLPGVIDSQVHFREPGPTHKEDLASGSAGAAAGGVTAFFEMPNTSPLTITAEAIDDKLDRAAGRSWTDFAFYVGGAAASIATLPELEYKKGICGVKIFMGASTGDLLSPDDETIRGILGAGRRVVAVHAEDNDRLQERAHLVADGAPVTMHPVWRDVEVCLKATQRILKLAEETRRRVHVLHITTGEEMALLARHKHIASVETTPQHLTLCAPDDYERIGSRAQMNPPIRDAEQRDALWRAVADGIVDVIGSDHAPHTLEEKAKPYPQSPSGMTGVQTLVPIMLNHVNEGRLTLERFVDMTSTGPARIFRIAGKGRIAVGYDADFTVVDMKADREITDGWIKSKSAWTPYDGKRVTAWPMATIIRGNTVMREDELLGTPLGQQVQFQDTL</sequence>
<dbReference type="GO" id="GO:0006145">
    <property type="term" value="P:purine nucleobase catabolic process"/>
    <property type="evidence" value="ECO:0007669"/>
    <property type="project" value="TreeGrafter"/>
</dbReference>
<keyword evidence="5 7" id="KW-0378">Hydrolase</keyword>
<dbReference type="NCBIfam" id="TIGR00857">
    <property type="entry name" value="pyrC_multi"/>
    <property type="match status" value="1"/>
</dbReference>
<dbReference type="GO" id="GO:0004038">
    <property type="term" value="F:allantoinase activity"/>
    <property type="evidence" value="ECO:0007669"/>
    <property type="project" value="TreeGrafter"/>
</dbReference>
<dbReference type="GO" id="GO:0005737">
    <property type="term" value="C:cytoplasm"/>
    <property type="evidence" value="ECO:0007669"/>
    <property type="project" value="TreeGrafter"/>
</dbReference>
<dbReference type="InterPro" id="IPR050138">
    <property type="entry name" value="DHOase/Allantoinase_Hydrolase"/>
</dbReference>
<evidence type="ECO:0000256" key="5">
    <source>
        <dbReference type="ARBA" id="ARBA00022801"/>
    </source>
</evidence>
<accession>A0A3S3ULM7</accession>
<dbReference type="AlphaFoldDB" id="A0A3S3ULM7"/>
<dbReference type="InterPro" id="IPR032466">
    <property type="entry name" value="Metal_Hydrolase"/>
</dbReference>
<dbReference type="GO" id="GO:0046872">
    <property type="term" value="F:metal ion binding"/>
    <property type="evidence" value="ECO:0007669"/>
    <property type="project" value="UniProtKB-KW"/>
</dbReference>
<dbReference type="Proteomes" id="UP000287447">
    <property type="component" value="Unassembled WGS sequence"/>
</dbReference>
<dbReference type="PANTHER" id="PTHR43668:SF4">
    <property type="entry name" value="ALLANTOINASE"/>
    <property type="match status" value="1"/>
</dbReference>
<evidence type="ECO:0000313" key="7">
    <source>
        <dbReference type="EMBL" id="RVU34155.1"/>
    </source>
</evidence>
<reference evidence="8" key="1">
    <citation type="submission" date="2019-01" db="EMBL/GenBank/DDBJ databases">
        <title>Gri0909 isolated from a small marine red alga.</title>
        <authorList>
            <person name="Kim J."/>
            <person name="Jeong S.E."/>
            <person name="Jeon C.O."/>
        </authorList>
    </citation>
    <scope>NUCLEOTIDE SEQUENCE [LARGE SCALE GENOMIC DNA]</scope>
    <source>
        <strain evidence="8">Gri0909</strain>
    </source>
</reference>
<dbReference type="CDD" id="cd01318">
    <property type="entry name" value="DHOase_IIb"/>
    <property type="match status" value="1"/>
</dbReference>
<evidence type="ECO:0000256" key="3">
    <source>
        <dbReference type="ARBA" id="ARBA00010286"/>
    </source>
</evidence>
<dbReference type="SUPFAM" id="SSF51556">
    <property type="entry name" value="Metallo-dependent hydrolases"/>
    <property type="match status" value="1"/>
</dbReference>
<gene>
    <name evidence="7" type="ORF">EOI86_23890</name>
</gene>
<dbReference type="OrthoDB" id="9775759at2"/>
<dbReference type="EC" id="3.5.2.3" evidence="7"/>
<comment type="caution">
    <text evidence="7">The sequence shown here is derived from an EMBL/GenBank/DDBJ whole genome shotgun (WGS) entry which is preliminary data.</text>
</comment>
<dbReference type="PROSITE" id="PS00483">
    <property type="entry name" value="DIHYDROOROTASE_2"/>
    <property type="match status" value="1"/>
</dbReference>
<dbReference type="SUPFAM" id="SSF51338">
    <property type="entry name" value="Composite domain of metallo-dependent hydrolases"/>
    <property type="match status" value="1"/>
</dbReference>
<comment type="cofactor">
    <cofactor evidence="1">
        <name>Zn(2+)</name>
        <dbReference type="ChEBI" id="CHEBI:29105"/>
    </cofactor>
</comment>
<dbReference type="NCBIfam" id="NF006559">
    <property type="entry name" value="PRK09060.1"/>
    <property type="match status" value="1"/>
</dbReference>
<comment type="similarity">
    <text evidence="3">Belongs to the metallo-dependent hydrolases superfamily. DHOase family. Class I DHOase subfamily.</text>
</comment>
<evidence type="ECO:0000256" key="2">
    <source>
        <dbReference type="ARBA" id="ARBA00002368"/>
    </source>
</evidence>
<comment type="function">
    <text evidence="2">Catalyzes the reversible cyclization of carbamoyl aspartate to dihydroorotate.</text>
</comment>
<dbReference type="Pfam" id="PF01979">
    <property type="entry name" value="Amidohydro_1"/>
    <property type="match status" value="1"/>
</dbReference>
<dbReference type="Gene3D" id="2.30.40.10">
    <property type="entry name" value="Urease, subunit C, domain 1"/>
    <property type="match status" value="1"/>
</dbReference>
<evidence type="ECO:0000256" key="1">
    <source>
        <dbReference type="ARBA" id="ARBA00001947"/>
    </source>
</evidence>
<evidence type="ECO:0000313" key="8">
    <source>
        <dbReference type="Proteomes" id="UP000287447"/>
    </source>
</evidence>
<keyword evidence="4" id="KW-0479">Metal-binding</keyword>
<organism evidence="7 8">
    <name type="scientific">Hwanghaeella grinnelliae</name>
    <dbReference type="NCBI Taxonomy" id="2500179"/>
    <lineage>
        <taxon>Bacteria</taxon>
        <taxon>Pseudomonadati</taxon>
        <taxon>Pseudomonadota</taxon>
        <taxon>Alphaproteobacteria</taxon>
        <taxon>Rhodospirillales</taxon>
        <taxon>Rhodospirillaceae</taxon>
        <taxon>Hwanghaeella</taxon>
    </lineage>
</organism>
<keyword evidence="8" id="KW-1185">Reference proteome</keyword>
<dbReference type="EMBL" id="SADE01000004">
    <property type="protein sequence ID" value="RVU34155.1"/>
    <property type="molecule type" value="Genomic_DNA"/>
</dbReference>
<dbReference type="InterPro" id="IPR002195">
    <property type="entry name" value="Dihydroorotase_CS"/>
</dbReference>
<dbReference type="InterPro" id="IPR011059">
    <property type="entry name" value="Metal-dep_hydrolase_composite"/>
</dbReference>
<name>A0A3S3ULM7_9PROT</name>
<evidence type="ECO:0000259" key="6">
    <source>
        <dbReference type="Pfam" id="PF01979"/>
    </source>
</evidence>
<dbReference type="InterPro" id="IPR006680">
    <property type="entry name" value="Amidohydro-rel"/>
</dbReference>
<dbReference type="RefSeq" id="WP_127768185.1">
    <property type="nucleotide sequence ID" value="NZ_SADE01000004.1"/>
</dbReference>
<evidence type="ECO:0000256" key="4">
    <source>
        <dbReference type="ARBA" id="ARBA00022723"/>
    </source>
</evidence>